<dbReference type="PROSITE" id="PS50914">
    <property type="entry name" value="BON"/>
    <property type="match status" value="1"/>
</dbReference>
<feature type="domain" description="BON" evidence="2">
    <location>
        <begin position="237"/>
        <end position="304"/>
    </location>
</feature>
<feature type="region of interest" description="Disordered" evidence="1">
    <location>
        <begin position="160"/>
        <end position="205"/>
    </location>
</feature>
<evidence type="ECO:0000259" key="2">
    <source>
        <dbReference type="PROSITE" id="PS50914"/>
    </source>
</evidence>
<accession>A0ABU8J710</accession>
<feature type="region of interest" description="Disordered" evidence="1">
    <location>
        <begin position="306"/>
        <end position="357"/>
    </location>
</feature>
<protein>
    <submittedName>
        <fullName evidence="3">BON domain-containing protein</fullName>
    </submittedName>
</protein>
<reference evidence="3 4" key="1">
    <citation type="journal article" date="2014" name="Int. J. Syst. Evol. Microbiol.">
        <title>Fulvimonas yonginensis sp. nov., isolated from greenhouse soil, and emended description of the genus Fulvimonas.</title>
        <authorList>
            <person name="Ahn J.H."/>
            <person name="Kim S.J."/>
            <person name="Weon H.Y."/>
            <person name="Hong S.B."/>
            <person name="Seok S.J."/>
            <person name="Kwon S.W."/>
        </authorList>
    </citation>
    <scope>NUCLEOTIDE SEQUENCE [LARGE SCALE GENOMIC DNA]</scope>
    <source>
        <strain evidence="3 4">KACC 16952</strain>
    </source>
</reference>
<keyword evidence="4" id="KW-1185">Reference proteome</keyword>
<dbReference type="Gene3D" id="3.30.1340.30">
    <property type="match status" value="1"/>
</dbReference>
<feature type="compositionally biased region" description="Basic and acidic residues" evidence="1">
    <location>
        <begin position="1"/>
        <end position="29"/>
    </location>
</feature>
<proteinExistence type="predicted"/>
<evidence type="ECO:0000313" key="3">
    <source>
        <dbReference type="EMBL" id="MEI7035316.1"/>
    </source>
</evidence>
<dbReference type="Pfam" id="PF04972">
    <property type="entry name" value="BON"/>
    <property type="match status" value="1"/>
</dbReference>
<feature type="compositionally biased region" description="Gly residues" evidence="1">
    <location>
        <begin position="341"/>
        <end position="357"/>
    </location>
</feature>
<sequence length="357" mass="39996">MSTRYDDDYSPRNRQRMAEERDERRDPYESQRQVRTYGDDNRFAAEHPWQAAHPRRWQEGGQQQPRWNEEPSRYGGGYRGDELWSSQQQRPLGDARYDLDTRAERNFVEGYQNDDNRHRAHGYGASYGAWRGQRDYGRGYPGQSNSGYDAERAYGQGRYQDDARSNAAHGSWTQEHDYEGPRYGGRPYAPGGYGSQQGRADTYGGAGFRQEGKRYWFDEGDQRNQFRGTRPRGYERSDERLRELVCERLTDADIDASDIEVKVNQGVVTLEGSVRARWMKHQAEDIVDDCGGVKDIQNRLRVGTGTSANANVQGTTAAPAPGTTATGTTGTSTASASMGGSTTGGSNPGDLGGRSKH</sequence>
<dbReference type="PANTHER" id="PTHR34606">
    <property type="entry name" value="BON DOMAIN-CONTAINING PROTEIN"/>
    <property type="match status" value="1"/>
</dbReference>
<gene>
    <name evidence="3" type="ORF">WAT24_00935</name>
</gene>
<organism evidence="3 4">
    <name type="scientific">Fulvimonas yonginensis</name>
    <dbReference type="NCBI Taxonomy" id="1495200"/>
    <lineage>
        <taxon>Bacteria</taxon>
        <taxon>Pseudomonadati</taxon>
        <taxon>Pseudomonadota</taxon>
        <taxon>Gammaproteobacteria</taxon>
        <taxon>Lysobacterales</taxon>
        <taxon>Rhodanobacteraceae</taxon>
        <taxon>Fulvimonas</taxon>
    </lineage>
</organism>
<name>A0ABU8J710_9GAMM</name>
<evidence type="ECO:0000313" key="4">
    <source>
        <dbReference type="Proteomes" id="UP001381174"/>
    </source>
</evidence>
<comment type="caution">
    <text evidence="3">The sequence shown here is derived from an EMBL/GenBank/DDBJ whole genome shotgun (WGS) entry which is preliminary data.</text>
</comment>
<dbReference type="InterPro" id="IPR007055">
    <property type="entry name" value="BON_dom"/>
</dbReference>
<feature type="region of interest" description="Disordered" evidence="1">
    <location>
        <begin position="1"/>
        <end position="90"/>
    </location>
</feature>
<dbReference type="EMBL" id="JBBBNY010000001">
    <property type="protein sequence ID" value="MEI7035316.1"/>
    <property type="molecule type" value="Genomic_DNA"/>
</dbReference>
<dbReference type="InterPro" id="IPR051686">
    <property type="entry name" value="Lipoprotein_DolP"/>
</dbReference>
<evidence type="ECO:0000256" key="1">
    <source>
        <dbReference type="SAM" id="MobiDB-lite"/>
    </source>
</evidence>
<dbReference type="RefSeq" id="WP_336805931.1">
    <property type="nucleotide sequence ID" value="NZ_JBBBNY010000001.1"/>
</dbReference>
<dbReference type="Proteomes" id="UP001381174">
    <property type="component" value="Unassembled WGS sequence"/>
</dbReference>
<feature type="compositionally biased region" description="Low complexity" evidence="1">
    <location>
        <begin position="314"/>
        <end position="340"/>
    </location>
</feature>
<dbReference type="PANTHER" id="PTHR34606:SF15">
    <property type="entry name" value="BON DOMAIN-CONTAINING PROTEIN"/>
    <property type="match status" value="1"/>
</dbReference>